<feature type="binding site" evidence="9">
    <location>
        <begin position="353"/>
        <end position="354"/>
    </location>
    <ligand>
        <name>ATP</name>
        <dbReference type="ChEBI" id="CHEBI:30616"/>
    </ligand>
</feature>
<evidence type="ECO:0000256" key="7">
    <source>
        <dbReference type="ARBA" id="ARBA00048741"/>
    </source>
</evidence>
<dbReference type="InterPro" id="IPR006426">
    <property type="entry name" value="Asn_synth_AEB"/>
</dbReference>
<dbReference type="InterPro" id="IPR051786">
    <property type="entry name" value="ASN_synthetase/amidase"/>
</dbReference>
<dbReference type="InterPro" id="IPR014729">
    <property type="entry name" value="Rossmann-like_a/b/a_fold"/>
</dbReference>
<dbReference type="CDD" id="cd01991">
    <property type="entry name" value="Asn_synthase_B_C"/>
    <property type="match status" value="1"/>
</dbReference>
<dbReference type="InterPro" id="IPR017932">
    <property type="entry name" value="GATase_2_dom"/>
</dbReference>
<evidence type="ECO:0000256" key="2">
    <source>
        <dbReference type="ARBA" id="ARBA00005752"/>
    </source>
</evidence>
<dbReference type="Gene3D" id="3.40.50.620">
    <property type="entry name" value="HUPs"/>
    <property type="match status" value="1"/>
</dbReference>
<evidence type="ECO:0000256" key="9">
    <source>
        <dbReference type="PIRSR" id="PIRSR001589-2"/>
    </source>
</evidence>
<keyword evidence="8" id="KW-0028">Amino-acid biosynthesis</keyword>
<dbReference type="GO" id="GO:0004066">
    <property type="term" value="F:asparagine synthase (glutamine-hydrolyzing) activity"/>
    <property type="evidence" value="ECO:0007669"/>
    <property type="project" value="UniProtKB-EC"/>
</dbReference>
<protein>
    <recommendedName>
        <fullName evidence="3">asparagine synthase (glutamine-hydrolyzing)</fullName>
        <ecNumber evidence="3">6.3.5.4</ecNumber>
    </recommendedName>
</protein>
<dbReference type="GO" id="GO:0005524">
    <property type="term" value="F:ATP binding"/>
    <property type="evidence" value="ECO:0007669"/>
    <property type="project" value="UniProtKB-KW"/>
</dbReference>
<evidence type="ECO:0000256" key="10">
    <source>
        <dbReference type="PIRSR" id="PIRSR001589-3"/>
    </source>
</evidence>
<dbReference type="STRING" id="1802505.A3D01_02795"/>
<dbReference type="Gene3D" id="3.60.20.10">
    <property type="entry name" value="Glutamine Phosphoribosylpyrophosphate, subunit 1, domain 1"/>
    <property type="match status" value="1"/>
</dbReference>
<dbReference type="NCBIfam" id="TIGR01536">
    <property type="entry name" value="asn_synth_AEB"/>
    <property type="match status" value="1"/>
</dbReference>
<feature type="active site" description="For GATase activity" evidence="8">
    <location>
        <position position="2"/>
    </location>
</feature>
<name>A0A1F7Z370_9BACT</name>
<comment type="similarity">
    <text evidence="2">Belongs to the asparagine synthetase family.</text>
</comment>
<organism evidence="12 13">
    <name type="scientific">Candidatus Woesebacteria bacterium RIFCSPHIGHO2_02_FULL_39_13</name>
    <dbReference type="NCBI Taxonomy" id="1802505"/>
    <lineage>
        <taxon>Bacteria</taxon>
        <taxon>Candidatus Woeseibacteriota</taxon>
    </lineage>
</organism>
<dbReference type="GO" id="GO:0005829">
    <property type="term" value="C:cytosol"/>
    <property type="evidence" value="ECO:0007669"/>
    <property type="project" value="TreeGrafter"/>
</dbReference>
<evidence type="ECO:0000256" key="1">
    <source>
        <dbReference type="ARBA" id="ARBA00005187"/>
    </source>
</evidence>
<evidence type="ECO:0000256" key="6">
    <source>
        <dbReference type="ARBA" id="ARBA00022962"/>
    </source>
</evidence>
<keyword evidence="4 9" id="KW-0547">Nucleotide-binding</keyword>
<gene>
    <name evidence="12" type="ORF">A3D01_02795</name>
</gene>
<evidence type="ECO:0000256" key="5">
    <source>
        <dbReference type="ARBA" id="ARBA00022840"/>
    </source>
</evidence>
<keyword evidence="8" id="KW-0061">Asparagine biosynthesis</keyword>
<dbReference type="EMBL" id="MGGR01000013">
    <property type="protein sequence ID" value="OGM33874.1"/>
    <property type="molecule type" value="Genomic_DNA"/>
</dbReference>
<dbReference type="PANTHER" id="PTHR43284">
    <property type="entry name" value="ASPARAGINE SYNTHETASE (GLUTAMINE-HYDROLYZING)"/>
    <property type="match status" value="1"/>
</dbReference>
<dbReference type="Proteomes" id="UP000177169">
    <property type="component" value="Unassembled WGS sequence"/>
</dbReference>
<comment type="catalytic activity">
    <reaction evidence="7">
        <text>L-aspartate + L-glutamine + ATP + H2O = L-asparagine + L-glutamate + AMP + diphosphate + H(+)</text>
        <dbReference type="Rhea" id="RHEA:12228"/>
        <dbReference type="ChEBI" id="CHEBI:15377"/>
        <dbReference type="ChEBI" id="CHEBI:15378"/>
        <dbReference type="ChEBI" id="CHEBI:29985"/>
        <dbReference type="ChEBI" id="CHEBI:29991"/>
        <dbReference type="ChEBI" id="CHEBI:30616"/>
        <dbReference type="ChEBI" id="CHEBI:33019"/>
        <dbReference type="ChEBI" id="CHEBI:58048"/>
        <dbReference type="ChEBI" id="CHEBI:58359"/>
        <dbReference type="ChEBI" id="CHEBI:456215"/>
        <dbReference type="EC" id="6.3.5.4"/>
    </reaction>
</comment>
<dbReference type="InterPro" id="IPR033738">
    <property type="entry name" value="AsnB_N"/>
</dbReference>
<evidence type="ECO:0000256" key="3">
    <source>
        <dbReference type="ARBA" id="ARBA00012737"/>
    </source>
</evidence>
<feature type="site" description="Important for beta-aspartyl-AMP intermediate formation" evidence="10">
    <location>
        <position position="355"/>
    </location>
</feature>
<dbReference type="InterPro" id="IPR001962">
    <property type="entry name" value="Asn_synthase"/>
</dbReference>
<proteinExistence type="inferred from homology"/>
<dbReference type="PROSITE" id="PS51278">
    <property type="entry name" value="GATASE_TYPE_2"/>
    <property type="match status" value="1"/>
</dbReference>
<evidence type="ECO:0000256" key="8">
    <source>
        <dbReference type="PIRSR" id="PIRSR001589-1"/>
    </source>
</evidence>
<comment type="pathway">
    <text evidence="1">Amino-acid biosynthesis; L-asparagine biosynthesis; L-asparagine from L-aspartate (L-Gln route): step 1/1.</text>
</comment>
<evidence type="ECO:0000256" key="4">
    <source>
        <dbReference type="ARBA" id="ARBA00022741"/>
    </source>
</evidence>
<dbReference type="EC" id="6.3.5.4" evidence="3"/>
<dbReference type="PIRSF" id="PIRSF001589">
    <property type="entry name" value="Asn_synthetase_glu-h"/>
    <property type="match status" value="1"/>
</dbReference>
<dbReference type="Pfam" id="PF13537">
    <property type="entry name" value="GATase_7"/>
    <property type="match status" value="1"/>
</dbReference>
<feature type="binding site" evidence="9">
    <location>
        <position position="100"/>
    </location>
    <ligand>
        <name>L-glutamine</name>
        <dbReference type="ChEBI" id="CHEBI:58359"/>
    </ligand>
</feature>
<reference evidence="12 13" key="1">
    <citation type="journal article" date="2016" name="Nat. Commun.">
        <title>Thousands of microbial genomes shed light on interconnected biogeochemical processes in an aquifer system.</title>
        <authorList>
            <person name="Anantharaman K."/>
            <person name="Brown C.T."/>
            <person name="Hug L.A."/>
            <person name="Sharon I."/>
            <person name="Castelle C.J."/>
            <person name="Probst A.J."/>
            <person name="Thomas B.C."/>
            <person name="Singh A."/>
            <person name="Wilkins M.J."/>
            <person name="Karaoz U."/>
            <person name="Brodie E.L."/>
            <person name="Williams K.H."/>
            <person name="Hubbard S.S."/>
            <person name="Banfield J.F."/>
        </authorList>
    </citation>
    <scope>NUCLEOTIDE SEQUENCE [LARGE SCALE GENOMIC DNA]</scope>
</reference>
<dbReference type="PANTHER" id="PTHR43284:SF1">
    <property type="entry name" value="ASPARAGINE SYNTHETASE"/>
    <property type="match status" value="1"/>
</dbReference>
<keyword evidence="5 9" id="KW-0067">ATP-binding</keyword>
<dbReference type="SUPFAM" id="SSF56235">
    <property type="entry name" value="N-terminal nucleophile aminohydrolases (Ntn hydrolases)"/>
    <property type="match status" value="1"/>
</dbReference>
<evidence type="ECO:0000313" key="13">
    <source>
        <dbReference type="Proteomes" id="UP000177169"/>
    </source>
</evidence>
<feature type="domain" description="Glutamine amidotransferase type-2" evidence="11">
    <location>
        <begin position="2"/>
        <end position="213"/>
    </location>
</feature>
<dbReference type="GO" id="GO:0006529">
    <property type="term" value="P:asparagine biosynthetic process"/>
    <property type="evidence" value="ECO:0007669"/>
    <property type="project" value="UniProtKB-KW"/>
</dbReference>
<dbReference type="Pfam" id="PF00733">
    <property type="entry name" value="Asn_synthase"/>
    <property type="match status" value="1"/>
</dbReference>
<accession>A0A1F7Z370</accession>
<dbReference type="InterPro" id="IPR029055">
    <property type="entry name" value="Ntn_hydrolases_N"/>
</dbReference>
<comment type="caution">
    <text evidence="12">The sequence shown here is derived from an EMBL/GenBank/DDBJ whole genome shotgun (WGS) entry which is preliminary data.</text>
</comment>
<dbReference type="CDD" id="cd00712">
    <property type="entry name" value="AsnB"/>
    <property type="match status" value="1"/>
</dbReference>
<feature type="binding site" evidence="9">
    <location>
        <position position="280"/>
    </location>
    <ligand>
        <name>ATP</name>
        <dbReference type="ChEBI" id="CHEBI:30616"/>
    </ligand>
</feature>
<sequence length="614" mass="70494">MCGIAGYVDFEGETDPKVLGRMTDSIAYRGPDSSGKYFNKDKSVGLGIRRLSIIDLATGDQPIKNEDGNVVVVYNGEIYGYKNLRDDLIKNGHKLKTKSDTETLVHLYEQYGEKMAGMLNGMFAFVIWDEKNQKLFIAKDRYGIKPLYYTVVGKKLIFGSEPKSILSNSGFKKAVSDEGLSSYFYLGYTLGEKSIYRNIFKLLPGHYLTFDKWGLKVQSYFELGQNKELENANLDSLLEKSVQTQLISDVPVGVFLSGGLDSSLIAYYISKFKKLKSFSIGFKEEGYDESFHAHYVAKKIGTEHYSEEYSPEDVIDSFNQITSRLDEPFADASLFPTFKVSKLARQYVKVVLSGDGGDELFGGYPTYQAHLFKNYVDKLYFLNGDTLLSFLNFTPDFLLNLLPVSFKDYPKKKLAKIVLNGLKIKDSDQRHFYWMRTFFLGEERIYQKDHNKSELKLSLSYKLDDTHINVGQLIDFHSYLPDDFFFKVDRASMYNSLEVRVPFMDNNVVDYAFSTKKTHLNLLKTKIQLRSLLKEKLPEIAKRPKKGFGIPLEIWLKGDLKELGKAAISNEKMYEYVNEKKIKKLWDDHQSGEKNNSGNLWLLIMFSGWLKNWS</sequence>
<dbReference type="SUPFAM" id="SSF52402">
    <property type="entry name" value="Adenine nucleotide alpha hydrolases-like"/>
    <property type="match status" value="1"/>
</dbReference>
<dbReference type="AlphaFoldDB" id="A0A1F7Z370"/>
<evidence type="ECO:0000313" key="12">
    <source>
        <dbReference type="EMBL" id="OGM33874.1"/>
    </source>
</evidence>
<evidence type="ECO:0000259" key="11">
    <source>
        <dbReference type="PROSITE" id="PS51278"/>
    </source>
</evidence>
<keyword evidence="6 8" id="KW-0315">Glutamine amidotransferase</keyword>